<protein>
    <submittedName>
        <fullName evidence="6">Putative membrane protein YphA (DoxX/SURF4 family)</fullName>
    </submittedName>
</protein>
<feature type="transmembrane region" description="Helical" evidence="5">
    <location>
        <begin position="95"/>
        <end position="116"/>
    </location>
</feature>
<keyword evidence="7" id="KW-1185">Reference proteome</keyword>
<sequence length="149" mass="15689">MSKTKELTMNITSPRVGAASTNRFNVGLWIIQILLALAFGLAGVMKLTQPIAELARNLGWPGVVPLALVRFIGAAEFAAAIGLVAAAATRIRPSLTPLAAVGLVLVMISAFLFHSVRGEMKALPLNLILGTMAAFVAWGRSKKVPISGR</sequence>
<dbReference type="InterPro" id="IPR032808">
    <property type="entry name" value="DoxX"/>
</dbReference>
<evidence type="ECO:0000256" key="4">
    <source>
        <dbReference type="ARBA" id="ARBA00023136"/>
    </source>
</evidence>
<proteinExistence type="predicted"/>
<dbReference type="Proteomes" id="UP000557717">
    <property type="component" value="Unassembled WGS sequence"/>
</dbReference>
<evidence type="ECO:0000256" key="2">
    <source>
        <dbReference type="ARBA" id="ARBA00022692"/>
    </source>
</evidence>
<dbReference type="RefSeq" id="WP_221285031.1">
    <property type="nucleotide sequence ID" value="NZ_JACHFD010000004.1"/>
</dbReference>
<dbReference type="AlphaFoldDB" id="A0A840UYS4"/>
<evidence type="ECO:0000256" key="3">
    <source>
        <dbReference type="ARBA" id="ARBA00022989"/>
    </source>
</evidence>
<keyword evidence="3 5" id="KW-1133">Transmembrane helix</keyword>
<keyword evidence="4 5" id="KW-0472">Membrane</keyword>
<comment type="caution">
    <text evidence="6">The sequence shown here is derived from an EMBL/GenBank/DDBJ whole genome shotgun (WGS) entry which is preliminary data.</text>
</comment>
<evidence type="ECO:0000256" key="5">
    <source>
        <dbReference type="SAM" id="Phobius"/>
    </source>
</evidence>
<organism evidence="6 7">
    <name type="scientific">Haloferula luteola</name>
    <dbReference type="NCBI Taxonomy" id="595692"/>
    <lineage>
        <taxon>Bacteria</taxon>
        <taxon>Pseudomonadati</taxon>
        <taxon>Verrucomicrobiota</taxon>
        <taxon>Verrucomicrobiia</taxon>
        <taxon>Verrucomicrobiales</taxon>
        <taxon>Verrucomicrobiaceae</taxon>
        <taxon>Haloferula</taxon>
    </lineage>
</organism>
<name>A0A840UYS4_9BACT</name>
<feature type="transmembrane region" description="Helical" evidence="5">
    <location>
        <begin position="122"/>
        <end position="139"/>
    </location>
</feature>
<feature type="transmembrane region" description="Helical" evidence="5">
    <location>
        <begin position="26"/>
        <end position="47"/>
    </location>
</feature>
<comment type="subcellular location">
    <subcellularLocation>
        <location evidence="1">Membrane</location>
        <topology evidence="1">Multi-pass membrane protein</topology>
    </subcellularLocation>
</comment>
<dbReference type="EMBL" id="JACHFD010000004">
    <property type="protein sequence ID" value="MBB5350932.1"/>
    <property type="molecule type" value="Genomic_DNA"/>
</dbReference>
<dbReference type="Pfam" id="PF13564">
    <property type="entry name" value="DoxX_2"/>
    <property type="match status" value="1"/>
</dbReference>
<reference evidence="6 7" key="1">
    <citation type="submission" date="2020-08" db="EMBL/GenBank/DDBJ databases">
        <title>Genomic Encyclopedia of Type Strains, Phase IV (KMG-IV): sequencing the most valuable type-strain genomes for metagenomic binning, comparative biology and taxonomic classification.</title>
        <authorList>
            <person name="Goeker M."/>
        </authorList>
    </citation>
    <scope>NUCLEOTIDE SEQUENCE [LARGE SCALE GENOMIC DNA]</scope>
    <source>
        <strain evidence="6 7">YC6886</strain>
    </source>
</reference>
<evidence type="ECO:0000256" key="1">
    <source>
        <dbReference type="ARBA" id="ARBA00004141"/>
    </source>
</evidence>
<accession>A0A840UYS4</accession>
<feature type="transmembrane region" description="Helical" evidence="5">
    <location>
        <begin position="67"/>
        <end position="88"/>
    </location>
</feature>
<evidence type="ECO:0000313" key="7">
    <source>
        <dbReference type="Proteomes" id="UP000557717"/>
    </source>
</evidence>
<dbReference type="GO" id="GO:0016020">
    <property type="term" value="C:membrane"/>
    <property type="evidence" value="ECO:0007669"/>
    <property type="project" value="UniProtKB-SubCell"/>
</dbReference>
<gene>
    <name evidence="6" type="ORF">HNR46_001166</name>
</gene>
<evidence type="ECO:0000313" key="6">
    <source>
        <dbReference type="EMBL" id="MBB5350932.1"/>
    </source>
</evidence>
<keyword evidence="2 5" id="KW-0812">Transmembrane</keyword>